<name>A0ABD2X2C3_9HYME</name>
<accession>A0ABD2X2C3</accession>
<dbReference type="Proteomes" id="UP001627154">
    <property type="component" value="Unassembled WGS sequence"/>
</dbReference>
<gene>
    <name evidence="1" type="ORF">TKK_006768</name>
</gene>
<organism evidence="1 2">
    <name type="scientific">Trichogramma kaykai</name>
    <dbReference type="NCBI Taxonomy" id="54128"/>
    <lineage>
        <taxon>Eukaryota</taxon>
        <taxon>Metazoa</taxon>
        <taxon>Ecdysozoa</taxon>
        <taxon>Arthropoda</taxon>
        <taxon>Hexapoda</taxon>
        <taxon>Insecta</taxon>
        <taxon>Pterygota</taxon>
        <taxon>Neoptera</taxon>
        <taxon>Endopterygota</taxon>
        <taxon>Hymenoptera</taxon>
        <taxon>Apocrita</taxon>
        <taxon>Proctotrupomorpha</taxon>
        <taxon>Chalcidoidea</taxon>
        <taxon>Trichogrammatidae</taxon>
        <taxon>Trichogramma</taxon>
    </lineage>
</organism>
<dbReference type="EMBL" id="JBJJXI010000055">
    <property type="protein sequence ID" value="KAL3399486.1"/>
    <property type="molecule type" value="Genomic_DNA"/>
</dbReference>
<keyword evidence="2" id="KW-1185">Reference proteome</keyword>
<reference evidence="1 2" key="1">
    <citation type="journal article" date="2024" name="bioRxiv">
        <title>A reference genome for Trichogramma kaykai: A tiny desert-dwelling parasitoid wasp with competing sex-ratio distorters.</title>
        <authorList>
            <person name="Culotta J."/>
            <person name="Lindsey A.R."/>
        </authorList>
    </citation>
    <scope>NUCLEOTIDE SEQUENCE [LARGE SCALE GENOMIC DNA]</scope>
    <source>
        <strain evidence="1 2">KSX58</strain>
    </source>
</reference>
<dbReference type="AlphaFoldDB" id="A0ABD2X2C3"/>
<comment type="caution">
    <text evidence="1">The sequence shown here is derived from an EMBL/GenBank/DDBJ whole genome shotgun (WGS) entry which is preliminary data.</text>
</comment>
<protein>
    <submittedName>
        <fullName evidence="1">Uncharacterized protein</fullName>
    </submittedName>
</protein>
<evidence type="ECO:0000313" key="2">
    <source>
        <dbReference type="Proteomes" id="UP001627154"/>
    </source>
</evidence>
<evidence type="ECO:0000313" key="1">
    <source>
        <dbReference type="EMBL" id="KAL3399486.1"/>
    </source>
</evidence>
<proteinExistence type="predicted"/>
<sequence>MDCPKPLLSHGSKVLLGSFLLASYLTYKPLPKECKQPEPIDTRGLMEHSWLPAPYKYNISSDPPTSSSELMMMKSKEAFEKVNPPEELTPDQSAIKLHYDYSIIDKNK</sequence>